<evidence type="ECO:0000259" key="7">
    <source>
        <dbReference type="SMART" id="SM00298"/>
    </source>
</evidence>
<dbReference type="PIRSF" id="PIRSF038133">
    <property type="entry name" value="HAT_Nua4_EAF3/MRG15"/>
    <property type="match status" value="1"/>
</dbReference>
<dbReference type="Proteomes" id="UP000887013">
    <property type="component" value="Unassembled WGS sequence"/>
</dbReference>
<comment type="caution">
    <text evidence="8">The sequence shown here is derived from an EMBL/GenBank/DDBJ whole genome shotgun (WGS) entry which is preliminary data.</text>
</comment>
<dbReference type="InterPro" id="IPR016197">
    <property type="entry name" value="Chromo-like_dom_sf"/>
</dbReference>
<gene>
    <name evidence="8" type="primary">Morf4l1</name>
    <name evidence="8" type="ORF">NPIL_482311</name>
</gene>
<feature type="compositionally biased region" description="Low complexity" evidence="6">
    <location>
        <begin position="113"/>
        <end position="125"/>
    </location>
</feature>
<dbReference type="EMBL" id="BMAW01015855">
    <property type="protein sequence ID" value="GFT45853.1"/>
    <property type="molecule type" value="Genomic_DNA"/>
</dbReference>
<name>A0A8X6P353_NEPPI</name>
<dbReference type="InterPro" id="IPR000953">
    <property type="entry name" value="Chromo/chromo_shadow_dom"/>
</dbReference>
<dbReference type="OrthoDB" id="124855at2759"/>
<evidence type="ECO:0000256" key="5">
    <source>
        <dbReference type="ARBA" id="ARBA00023242"/>
    </source>
</evidence>
<dbReference type="InterPro" id="IPR026541">
    <property type="entry name" value="MRG_dom"/>
</dbReference>
<dbReference type="PANTHER" id="PTHR10880:SF48">
    <property type="entry name" value="MORTALITY FACTOR 4 LIKE 2"/>
    <property type="match status" value="1"/>
</dbReference>
<keyword evidence="9" id="KW-1185">Reference proteome</keyword>
<evidence type="ECO:0000256" key="1">
    <source>
        <dbReference type="ARBA" id="ARBA00004123"/>
    </source>
</evidence>
<dbReference type="GO" id="GO:0006355">
    <property type="term" value="P:regulation of DNA-templated transcription"/>
    <property type="evidence" value="ECO:0007669"/>
    <property type="project" value="InterPro"/>
</dbReference>
<evidence type="ECO:0000256" key="4">
    <source>
        <dbReference type="ARBA" id="ARBA00023163"/>
    </source>
</evidence>
<sequence>MAPKAKFADGEKVLCFHGPLLYEAKCMKCQFKDKVLKYFIHYSGWNKNWDEWVPESRVLKYNDANMQRQKELSAAHGKGKKSKAGKGKKEPSDRESSALPPQEKTPKQKSKDAAATSTASESQAETQRKKRTRAELTVETEEEYTQKLEIKVKIPDELKHRLVDDWKLINHEDKVIIISFNLYSLTIETVIIETTMGIREYFNAMLGRRLLYNPEKSQYAELFGENPDMTPSQIYGAIHLLRLFTAIGKAMAYTQLDEDTIALITSHLYDFQ</sequence>
<dbReference type="AlphaFoldDB" id="A0A8X6P353"/>
<dbReference type="Pfam" id="PF22732">
    <property type="entry name" value="MSL3_chromo-like"/>
    <property type="match status" value="1"/>
</dbReference>
<evidence type="ECO:0000313" key="9">
    <source>
        <dbReference type="Proteomes" id="UP000887013"/>
    </source>
</evidence>
<accession>A0A8X6P353</accession>
<dbReference type="GO" id="GO:0006325">
    <property type="term" value="P:chromatin organization"/>
    <property type="evidence" value="ECO:0007669"/>
    <property type="project" value="UniProtKB-KW"/>
</dbReference>
<dbReference type="GO" id="GO:0035267">
    <property type="term" value="C:NuA4 histone acetyltransferase complex"/>
    <property type="evidence" value="ECO:0007669"/>
    <property type="project" value="TreeGrafter"/>
</dbReference>
<dbReference type="PANTHER" id="PTHR10880">
    <property type="entry name" value="MORTALITY FACTOR 4-LIKE PROTEIN"/>
    <property type="match status" value="1"/>
</dbReference>
<evidence type="ECO:0000256" key="3">
    <source>
        <dbReference type="ARBA" id="ARBA00023015"/>
    </source>
</evidence>
<dbReference type="InterPro" id="IPR008676">
    <property type="entry name" value="MRG"/>
</dbReference>
<dbReference type="InterPro" id="IPR053820">
    <property type="entry name" value="MSL3_chromo-like"/>
</dbReference>
<dbReference type="SUPFAM" id="SSF54160">
    <property type="entry name" value="Chromo domain-like"/>
    <property type="match status" value="1"/>
</dbReference>
<comment type="subcellular location">
    <subcellularLocation>
        <location evidence="1">Nucleus</location>
    </subcellularLocation>
</comment>
<dbReference type="Pfam" id="PF05712">
    <property type="entry name" value="MRG"/>
    <property type="match status" value="2"/>
</dbReference>
<keyword evidence="5" id="KW-0539">Nucleus</keyword>
<feature type="non-terminal residue" evidence="8">
    <location>
        <position position="1"/>
    </location>
</feature>
<keyword evidence="3" id="KW-0805">Transcription regulation</keyword>
<keyword evidence="2" id="KW-0156">Chromatin regulator</keyword>
<dbReference type="FunFam" id="2.30.30.140:FF:000024">
    <property type="entry name" value="Mortality factor 4-like protein 1"/>
    <property type="match status" value="1"/>
</dbReference>
<reference evidence="8" key="1">
    <citation type="submission" date="2020-08" db="EMBL/GenBank/DDBJ databases">
        <title>Multicomponent nature underlies the extraordinary mechanical properties of spider dragline silk.</title>
        <authorList>
            <person name="Kono N."/>
            <person name="Nakamura H."/>
            <person name="Mori M."/>
            <person name="Yoshida Y."/>
            <person name="Ohtoshi R."/>
            <person name="Malay A.D."/>
            <person name="Moran D.A.P."/>
            <person name="Tomita M."/>
            <person name="Numata K."/>
            <person name="Arakawa K."/>
        </authorList>
    </citation>
    <scope>NUCLEOTIDE SEQUENCE</scope>
</reference>
<feature type="region of interest" description="Disordered" evidence="6">
    <location>
        <begin position="70"/>
        <end position="138"/>
    </location>
</feature>
<feature type="compositionally biased region" description="Basic and acidic residues" evidence="6">
    <location>
        <begin position="87"/>
        <end position="96"/>
    </location>
</feature>
<evidence type="ECO:0000313" key="8">
    <source>
        <dbReference type="EMBL" id="GFT45853.1"/>
    </source>
</evidence>
<dbReference type="GO" id="GO:0005634">
    <property type="term" value="C:nucleus"/>
    <property type="evidence" value="ECO:0007669"/>
    <property type="project" value="UniProtKB-SubCell"/>
</dbReference>
<proteinExistence type="predicted"/>
<evidence type="ECO:0000256" key="6">
    <source>
        <dbReference type="SAM" id="MobiDB-lite"/>
    </source>
</evidence>
<dbReference type="PROSITE" id="PS51640">
    <property type="entry name" value="MRG"/>
    <property type="match status" value="1"/>
</dbReference>
<dbReference type="CDD" id="cd18983">
    <property type="entry name" value="CBD_MSL3_like"/>
    <property type="match status" value="1"/>
</dbReference>
<dbReference type="Gene3D" id="2.30.30.140">
    <property type="match status" value="1"/>
</dbReference>
<feature type="domain" description="Chromo" evidence="7">
    <location>
        <begin position="6"/>
        <end position="74"/>
    </location>
</feature>
<protein>
    <submittedName>
        <fullName evidence="8">Mortality factor 4-like protein 1</fullName>
    </submittedName>
</protein>
<feature type="compositionally biased region" description="Basic residues" evidence="6">
    <location>
        <begin position="77"/>
        <end position="86"/>
    </location>
</feature>
<organism evidence="8 9">
    <name type="scientific">Nephila pilipes</name>
    <name type="common">Giant wood spider</name>
    <name type="synonym">Nephila maculata</name>
    <dbReference type="NCBI Taxonomy" id="299642"/>
    <lineage>
        <taxon>Eukaryota</taxon>
        <taxon>Metazoa</taxon>
        <taxon>Ecdysozoa</taxon>
        <taxon>Arthropoda</taxon>
        <taxon>Chelicerata</taxon>
        <taxon>Arachnida</taxon>
        <taxon>Araneae</taxon>
        <taxon>Araneomorphae</taxon>
        <taxon>Entelegynae</taxon>
        <taxon>Araneoidea</taxon>
        <taxon>Nephilidae</taxon>
        <taxon>Nephila</taxon>
    </lineage>
</organism>
<dbReference type="Gene3D" id="1.10.274.30">
    <property type="entry name" value="MRG domain"/>
    <property type="match status" value="1"/>
</dbReference>
<keyword evidence="4" id="KW-0804">Transcription</keyword>
<dbReference type="SMART" id="SM00298">
    <property type="entry name" value="CHROMO"/>
    <property type="match status" value="1"/>
</dbReference>
<evidence type="ECO:0000256" key="2">
    <source>
        <dbReference type="ARBA" id="ARBA00022853"/>
    </source>
</evidence>
<dbReference type="InterPro" id="IPR038217">
    <property type="entry name" value="MRG_C_sf"/>
</dbReference>